<protein>
    <recommendedName>
        <fullName evidence="1">Cupin type-2 domain-containing protein</fullName>
    </recommendedName>
</protein>
<dbReference type="InterPro" id="IPR011051">
    <property type="entry name" value="RmlC_Cupin_sf"/>
</dbReference>
<evidence type="ECO:0000313" key="3">
    <source>
        <dbReference type="Proteomes" id="UP000076643"/>
    </source>
</evidence>
<dbReference type="EMBL" id="AUYB01000080">
    <property type="protein sequence ID" value="KZN43293.1"/>
    <property type="molecule type" value="Genomic_DNA"/>
</dbReference>
<sequence>MTDTLLHLLTNREALTKDQLDQFVQAQWQRGNHFDHVPLDVLPDYKNFESFSWEKIDCMLTKIVKQQADGLSFGFDMFPPKSAAKGDMHVHPLSSRLIAVLEGYGTAIVQTCSGKMAKKEVGPGDIILFPHATPHCFWGAEEEPMVVEVLLGPYVPFEHPLHTISPNRAKRINLAFPELFQPCEVQELDSLASRVVELQKQGLIELEENHVMDWGDEFIYESGGLEAEAN</sequence>
<dbReference type="Pfam" id="PF07883">
    <property type="entry name" value="Cupin_2"/>
    <property type="match status" value="1"/>
</dbReference>
<accession>A0A166YRB6</accession>
<dbReference type="Proteomes" id="UP000076643">
    <property type="component" value="Unassembled WGS sequence"/>
</dbReference>
<dbReference type="PATRIC" id="fig|1365250.3.peg.847"/>
<comment type="caution">
    <text evidence="2">The sequence shown here is derived from an EMBL/GenBank/DDBJ whole genome shotgun (WGS) entry which is preliminary data.</text>
</comment>
<dbReference type="CDD" id="cd02208">
    <property type="entry name" value="cupin_RmlC-like"/>
    <property type="match status" value="1"/>
</dbReference>
<evidence type="ECO:0000313" key="2">
    <source>
        <dbReference type="EMBL" id="KZN43293.1"/>
    </source>
</evidence>
<reference evidence="2 3" key="1">
    <citation type="submission" date="2013-07" db="EMBL/GenBank/DDBJ databases">
        <title>Comparative Genomic and Metabolomic Analysis of Twelve Strains of Pseudoalteromonas luteoviolacea.</title>
        <authorList>
            <person name="Vynne N.G."/>
            <person name="Mansson M."/>
            <person name="Gram L."/>
        </authorList>
    </citation>
    <scope>NUCLEOTIDE SEQUENCE [LARGE SCALE GENOMIC DNA]</scope>
    <source>
        <strain evidence="2 3">DSM 6061</strain>
    </source>
</reference>
<dbReference type="SUPFAM" id="SSF51182">
    <property type="entry name" value="RmlC-like cupins"/>
    <property type="match status" value="1"/>
</dbReference>
<feature type="domain" description="Cupin type-2" evidence="1">
    <location>
        <begin position="83"/>
        <end position="147"/>
    </location>
</feature>
<dbReference type="InterPro" id="IPR014710">
    <property type="entry name" value="RmlC-like_jellyroll"/>
</dbReference>
<evidence type="ECO:0000259" key="1">
    <source>
        <dbReference type="Pfam" id="PF07883"/>
    </source>
</evidence>
<proteinExistence type="predicted"/>
<organism evidence="2 3">
    <name type="scientific">Pseudoalteromonas luteoviolacea DSM 6061</name>
    <dbReference type="NCBI Taxonomy" id="1365250"/>
    <lineage>
        <taxon>Bacteria</taxon>
        <taxon>Pseudomonadati</taxon>
        <taxon>Pseudomonadota</taxon>
        <taxon>Gammaproteobacteria</taxon>
        <taxon>Alteromonadales</taxon>
        <taxon>Pseudoalteromonadaceae</taxon>
        <taxon>Pseudoalteromonas</taxon>
    </lineage>
</organism>
<dbReference type="InterPro" id="IPR013096">
    <property type="entry name" value="Cupin_2"/>
</dbReference>
<dbReference type="Gene3D" id="2.60.120.10">
    <property type="entry name" value="Jelly Rolls"/>
    <property type="match status" value="1"/>
</dbReference>
<keyword evidence="3" id="KW-1185">Reference proteome</keyword>
<name>A0A166YRB6_9GAMM</name>
<dbReference type="RefSeq" id="WP_063357072.1">
    <property type="nucleotide sequence ID" value="NZ_AQHB01000019.1"/>
</dbReference>
<dbReference type="AlphaFoldDB" id="A0A166YRB6"/>
<gene>
    <name evidence="2" type="ORF">N475_09325</name>
</gene>